<dbReference type="AlphaFoldDB" id="A0A158A5E7"/>
<organism evidence="1 2">
    <name type="scientific">Caballeronia catudaia</name>
    <dbReference type="NCBI Taxonomy" id="1777136"/>
    <lineage>
        <taxon>Bacteria</taxon>
        <taxon>Pseudomonadati</taxon>
        <taxon>Pseudomonadota</taxon>
        <taxon>Betaproteobacteria</taxon>
        <taxon>Burkholderiales</taxon>
        <taxon>Burkholderiaceae</taxon>
        <taxon>Caballeronia</taxon>
    </lineage>
</organism>
<gene>
    <name evidence="1" type="ORF">AWB75_01775</name>
</gene>
<dbReference type="OrthoDB" id="5666689at2"/>
<evidence type="ECO:0000313" key="2">
    <source>
        <dbReference type="Proteomes" id="UP000054870"/>
    </source>
</evidence>
<accession>A0A158A5E7</accession>
<evidence type="ECO:0000313" key="1">
    <source>
        <dbReference type="EMBL" id="SAK53018.1"/>
    </source>
</evidence>
<dbReference type="InterPro" id="IPR012334">
    <property type="entry name" value="Pectin_lyas_fold"/>
</dbReference>
<proteinExistence type="predicted"/>
<dbReference type="Gene3D" id="2.160.20.10">
    <property type="entry name" value="Single-stranded right-handed beta-helix, Pectin lyase-like"/>
    <property type="match status" value="1"/>
</dbReference>
<keyword evidence="2" id="KW-1185">Reference proteome</keyword>
<protein>
    <submittedName>
        <fullName evidence="1">Filamentous hemagglutinin outer membrane protein</fullName>
    </submittedName>
</protein>
<comment type="caution">
    <text evidence="1">The sequence shown here is derived from an EMBL/GenBank/DDBJ whole genome shotgun (WGS) entry which is preliminary data.</text>
</comment>
<reference evidence="1" key="1">
    <citation type="submission" date="2016-01" db="EMBL/GenBank/DDBJ databases">
        <authorList>
            <person name="Peeters C."/>
        </authorList>
    </citation>
    <scope>NUCLEOTIDE SEQUENCE [LARGE SCALE GENOMIC DNA]</scope>
    <source>
        <strain evidence="1">LMG 29318</strain>
    </source>
</reference>
<dbReference type="EMBL" id="FCOF02000006">
    <property type="protein sequence ID" value="SAK53018.1"/>
    <property type="molecule type" value="Genomic_DNA"/>
</dbReference>
<sequence length="177" mass="16942">MSLLGTASTFAVAQIVAAPGSGAVIAGANQVDHDTLAATPIAGNGAASALAIDVSALGGMYANRIYLASNEYGVGVSTRGVLAAQAGDLTLQSNGQLVVAGQTNARGSIGARAAGGIDNSGVTYAQHDVIATAGGALTNSGTLAAQQNTTVNAGNVTSTGTLGAGVNTDGSIAPRSD</sequence>
<name>A0A158A5E7_9BURK</name>
<dbReference type="InterPro" id="IPR011050">
    <property type="entry name" value="Pectin_lyase_fold/virulence"/>
</dbReference>
<dbReference type="SUPFAM" id="SSF51126">
    <property type="entry name" value="Pectin lyase-like"/>
    <property type="match status" value="1"/>
</dbReference>
<dbReference type="Proteomes" id="UP000054870">
    <property type="component" value="Unassembled WGS sequence"/>
</dbReference>